<proteinExistence type="inferred from homology"/>
<dbReference type="InterPro" id="IPR053896">
    <property type="entry name" value="BTN3A2-like_Ig-C"/>
</dbReference>
<organism evidence="11 12">
    <name type="scientific">Electrophorus voltai</name>
    <dbReference type="NCBI Taxonomy" id="2609070"/>
    <lineage>
        <taxon>Eukaryota</taxon>
        <taxon>Metazoa</taxon>
        <taxon>Chordata</taxon>
        <taxon>Craniata</taxon>
        <taxon>Vertebrata</taxon>
        <taxon>Euteleostomi</taxon>
        <taxon>Actinopterygii</taxon>
        <taxon>Neopterygii</taxon>
        <taxon>Teleostei</taxon>
        <taxon>Ostariophysi</taxon>
        <taxon>Gymnotiformes</taxon>
        <taxon>Gymnotoidei</taxon>
        <taxon>Gymnotidae</taxon>
        <taxon>Electrophorus</taxon>
    </lineage>
</organism>
<evidence type="ECO:0000256" key="8">
    <source>
        <dbReference type="ARBA" id="ARBA00023319"/>
    </source>
</evidence>
<dbReference type="InterPro" id="IPR013106">
    <property type="entry name" value="Ig_V-set"/>
</dbReference>
<sequence>MFSVVVPQDPVTGLQGASVSLPCTLSNNTDAGSLEVRWYRPNMYNAPVLFYKNRQILESQADQKYQGRVSLLGIQAKGNVTLKLENLTLADRGDYICHVSSESWYDKNKVSLQIKVVGSTPVLSVAKAEDEKLNISCQSHGWFPEPSVIWTDKSGTDLKHLSKVKFTTDSEGLVNVCSWLFVPSSESEWLSCSVGLSTSNQERGESRILPHTPA</sequence>
<dbReference type="FunFam" id="2.60.40.10:FF:000142">
    <property type="entry name" value="V-set domain-containing T-cell activation inhibitor 1"/>
    <property type="match status" value="1"/>
</dbReference>
<evidence type="ECO:0000259" key="10">
    <source>
        <dbReference type="PROSITE" id="PS50835"/>
    </source>
</evidence>
<evidence type="ECO:0000256" key="7">
    <source>
        <dbReference type="ARBA" id="ARBA00023180"/>
    </source>
</evidence>
<keyword evidence="8" id="KW-0393">Immunoglobulin domain</keyword>
<dbReference type="InterPro" id="IPR013783">
    <property type="entry name" value="Ig-like_fold"/>
</dbReference>
<keyword evidence="7" id="KW-0325">Glycoprotein</keyword>
<feature type="domain" description="Ig-like" evidence="10">
    <location>
        <begin position="1"/>
        <end position="111"/>
    </location>
</feature>
<dbReference type="GO" id="GO:0009897">
    <property type="term" value="C:external side of plasma membrane"/>
    <property type="evidence" value="ECO:0007669"/>
    <property type="project" value="TreeGrafter"/>
</dbReference>
<dbReference type="GO" id="GO:0001817">
    <property type="term" value="P:regulation of cytokine production"/>
    <property type="evidence" value="ECO:0007669"/>
    <property type="project" value="TreeGrafter"/>
</dbReference>
<keyword evidence="4" id="KW-1133">Transmembrane helix</keyword>
<keyword evidence="5" id="KW-0472">Membrane</keyword>
<reference evidence="11" key="1">
    <citation type="submission" date="2023-03" db="EMBL/GenBank/DDBJ databases">
        <title>Electrophorus voltai genome.</title>
        <authorList>
            <person name="Bian C."/>
        </authorList>
    </citation>
    <scope>NUCLEOTIDE SEQUENCE</scope>
    <source>
        <strain evidence="11">CB-2022</strain>
        <tissue evidence="11">Muscle</tissue>
    </source>
</reference>
<dbReference type="PROSITE" id="PS50835">
    <property type="entry name" value="IG_LIKE"/>
    <property type="match status" value="1"/>
</dbReference>
<evidence type="ECO:0000313" key="11">
    <source>
        <dbReference type="EMBL" id="KAK1792744.1"/>
    </source>
</evidence>
<evidence type="ECO:0000256" key="2">
    <source>
        <dbReference type="ARBA" id="ARBA00022692"/>
    </source>
</evidence>
<keyword evidence="3" id="KW-0732">Signal</keyword>
<dbReference type="SMART" id="SM00409">
    <property type="entry name" value="IG"/>
    <property type="match status" value="1"/>
</dbReference>
<dbReference type="InterPro" id="IPR007110">
    <property type="entry name" value="Ig-like_dom"/>
</dbReference>
<dbReference type="InterPro" id="IPR003599">
    <property type="entry name" value="Ig_sub"/>
</dbReference>
<gene>
    <name evidence="11" type="ORF">P4O66_012666</name>
</gene>
<dbReference type="InterPro" id="IPR050504">
    <property type="entry name" value="IgSF_BTN/MOG"/>
</dbReference>
<evidence type="ECO:0000256" key="3">
    <source>
        <dbReference type="ARBA" id="ARBA00022729"/>
    </source>
</evidence>
<evidence type="ECO:0000256" key="4">
    <source>
        <dbReference type="ARBA" id="ARBA00022989"/>
    </source>
</evidence>
<dbReference type="GO" id="GO:0042110">
    <property type="term" value="P:T cell activation"/>
    <property type="evidence" value="ECO:0007669"/>
    <property type="project" value="UniProtKB-ARBA"/>
</dbReference>
<dbReference type="FunFam" id="2.60.40.10:FF:000088">
    <property type="entry name" value="Butyrophilin subfamily 1 member A1"/>
    <property type="match status" value="1"/>
</dbReference>
<dbReference type="PANTHER" id="PTHR24100">
    <property type="entry name" value="BUTYROPHILIN"/>
    <property type="match status" value="1"/>
</dbReference>
<name>A0AAD8Z724_9TELE</name>
<evidence type="ECO:0000256" key="9">
    <source>
        <dbReference type="ARBA" id="ARBA00038221"/>
    </source>
</evidence>
<evidence type="ECO:0000313" key="12">
    <source>
        <dbReference type="Proteomes" id="UP001239994"/>
    </source>
</evidence>
<dbReference type="Pfam" id="PF22705">
    <property type="entry name" value="C2-set_3"/>
    <property type="match status" value="1"/>
</dbReference>
<keyword evidence="12" id="KW-1185">Reference proteome</keyword>
<comment type="caution">
    <text evidence="11">The sequence shown here is derived from an EMBL/GenBank/DDBJ whole genome shotgun (WGS) entry which is preliminary data.</text>
</comment>
<dbReference type="InterPro" id="IPR036179">
    <property type="entry name" value="Ig-like_dom_sf"/>
</dbReference>
<evidence type="ECO:0000256" key="1">
    <source>
        <dbReference type="ARBA" id="ARBA00004370"/>
    </source>
</evidence>
<dbReference type="PANTHER" id="PTHR24100:SF149">
    <property type="entry name" value="BG-LIKE ANTIGEN 1-RELATED"/>
    <property type="match status" value="1"/>
</dbReference>
<dbReference type="GO" id="GO:0050852">
    <property type="term" value="P:T cell receptor signaling pathway"/>
    <property type="evidence" value="ECO:0007669"/>
    <property type="project" value="TreeGrafter"/>
</dbReference>
<evidence type="ECO:0000256" key="6">
    <source>
        <dbReference type="ARBA" id="ARBA00023157"/>
    </source>
</evidence>
<dbReference type="GO" id="GO:0050863">
    <property type="term" value="P:regulation of T cell activation"/>
    <property type="evidence" value="ECO:0007669"/>
    <property type="project" value="UniProtKB-ARBA"/>
</dbReference>
<feature type="non-terminal residue" evidence="11">
    <location>
        <position position="1"/>
    </location>
</feature>
<keyword evidence="6" id="KW-1015">Disulfide bond</keyword>
<comment type="subcellular location">
    <subcellularLocation>
        <location evidence="1">Membrane</location>
    </subcellularLocation>
</comment>
<dbReference type="SMART" id="SM00406">
    <property type="entry name" value="IGv"/>
    <property type="match status" value="1"/>
</dbReference>
<dbReference type="SUPFAM" id="SSF48726">
    <property type="entry name" value="Immunoglobulin"/>
    <property type="match status" value="2"/>
</dbReference>
<keyword evidence="2" id="KW-0812">Transmembrane</keyword>
<dbReference type="GO" id="GO:0005102">
    <property type="term" value="F:signaling receptor binding"/>
    <property type="evidence" value="ECO:0007669"/>
    <property type="project" value="TreeGrafter"/>
</dbReference>
<dbReference type="EMBL" id="JAROKS010000019">
    <property type="protein sequence ID" value="KAK1792744.1"/>
    <property type="molecule type" value="Genomic_DNA"/>
</dbReference>
<dbReference type="GO" id="GO:1903037">
    <property type="term" value="P:regulation of leukocyte cell-cell adhesion"/>
    <property type="evidence" value="ECO:0007669"/>
    <property type="project" value="UniProtKB-ARBA"/>
</dbReference>
<comment type="similarity">
    <text evidence="9">Belongs to the SKINT family.</text>
</comment>
<evidence type="ECO:0000256" key="5">
    <source>
        <dbReference type="ARBA" id="ARBA00023136"/>
    </source>
</evidence>
<dbReference type="Gene3D" id="2.60.40.10">
    <property type="entry name" value="Immunoglobulins"/>
    <property type="match status" value="2"/>
</dbReference>
<accession>A0AAD8Z724</accession>
<dbReference type="AlphaFoldDB" id="A0AAD8Z724"/>
<dbReference type="Proteomes" id="UP001239994">
    <property type="component" value="Unassembled WGS sequence"/>
</dbReference>
<dbReference type="Pfam" id="PF07686">
    <property type="entry name" value="V-set"/>
    <property type="match status" value="1"/>
</dbReference>
<protein>
    <recommendedName>
        <fullName evidence="10">Ig-like domain-containing protein</fullName>
    </recommendedName>
</protein>